<dbReference type="Proteomes" id="UP001168883">
    <property type="component" value="Unassembled WGS sequence"/>
</dbReference>
<dbReference type="GO" id="GO:0032259">
    <property type="term" value="P:methylation"/>
    <property type="evidence" value="ECO:0007669"/>
    <property type="project" value="UniProtKB-KW"/>
</dbReference>
<dbReference type="InterPro" id="IPR012327">
    <property type="entry name" value="MeTrfase_D12"/>
</dbReference>
<accession>A0ABT8VMH3</accession>
<dbReference type="EMBL" id="JAUMKJ010000115">
    <property type="protein sequence ID" value="MDO3682179.1"/>
    <property type="molecule type" value="Genomic_DNA"/>
</dbReference>
<dbReference type="SUPFAM" id="SSF53335">
    <property type="entry name" value="S-adenosyl-L-methionine-dependent methyltransferases"/>
    <property type="match status" value="1"/>
</dbReference>
<dbReference type="PANTHER" id="PTHR30481">
    <property type="entry name" value="DNA ADENINE METHYLASE"/>
    <property type="match status" value="1"/>
</dbReference>
<keyword evidence="3" id="KW-0949">S-adenosyl-L-methionine</keyword>
<evidence type="ECO:0000256" key="1">
    <source>
        <dbReference type="ARBA" id="ARBA00022603"/>
    </source>
</evidence>
<sequence>MGVPRILHYPGSKWSMAEWIISHMPPHTTYLEPFFGSGAVFFNKPPSALETINDIDGNIVNLFRIIRDRPDELSRAIQLTPFSRQEYYASDDPTEDELEKARRFMVRCWMSQGGKLCGRTGWRSVMNARDPQPAQQWVDVPNRVLVVTERLAGVQIECQTALQLLERYKLPEVLVFADPPYVMETRTGSIYRHEMNTEDHIQLLEALDAHPGPVLLSGYASRLYDDRLRHWTREVRSALAQRGKVTEEVLWINPIAAESIGRQLTLF</sequence>
<dbReference type="RefSeq" id="WP_302881606.1">
    <property type="nucleotide sequence ID" value="NZ_JAUMKJ010000115.1"/>
</dbReference>
<gene>
    <name evidence="4" type="ORF">Q3C12_34910</name>
</gene>
<dbReference type="PANTHER" id="PTHR30481:SF4">
    <property type="entry name" value="SITE-SPECIFIC DNA-METHYLTRANSFERASE (ADENINE-SPECIFIC)"/>
    <property type="match status" value="1"/>
</dbReference>
<dbReference type="PRINTS" id="PR00505">
    <property type="entry name" value="D12N6MTFRASE"/>
</dbReference>
<comment type="caution">
    <text evidence="4">The sequence shown here is derived from an EMBL/GenBank/DDBJ whole genome shotgun (WGS) entry which is preliminary data.</text>
</comment>
<dbReference type="Gene3D" id="3.40.50.150">
    <property type="entry name" value="Vaccinia Virus protein VP39"/>
    <property type="match status" value="2"/>
</dbReference>
<keyword evidence="2" id="KW-0808">Transferase</keyword>
<organism evidence="4 5">
    <name type="scientific">Paenibacillus ehimensis</name>
    <dbReference type="NCBI Taxonomy" id="79264"/>
    <lineage>
        <taxon>Bacteria</taxon>
        <taxon>Bacillati</taxon>
        <taxon>Bacillota</taxon>
        <taxon>Bacilli</taxon>
        <taxon>Bacillales</taxon>
        <taxon>Paenibacillaceae</taxon>
        <taxon>Paenibacillus</taxon>
    </lineage>
</organism>
<name>A0ABT8VMH3_9BACL</name>
<evidence type="ECO:0000256" key="2">
    <source>
        <dbReference type="ARBA" id="ARBA00022679"/>
    </source>
</evidence>
<dbReference type="InterPro" id="IPR029063">
    <property type="entry name" value="SAM-dependent_MTases_sf"/>
</dbReference>
<keyword evidence="1 4" id="KW-0489">Methyltransferase</keyword>
<dbReference type="InterPro" id="IPR012263">
    <property type="entry name" value="M_m6A_EcoRV"/>
</dbReference>
<protein>
    <submittedName>
        <fullName evidence="4">DNA adenine methylase</fullName>
    </submittedName>
</protein>
<evidence type="ECO:0000256" key="3">
    <source>
        <dbReference type="ARBA" id="ARBA00022691"/>
    </source>
</evidence>
<proteinExistence type="predicted"/>
<evidence type="ECO:0000313" key="5">
    <source>
        <dbReference type="Proteomes" id="UP001168883"/>
    </source>
</evidence>
<evidence type="ECO:0000313" key="4">
    <source>
        <dbReference type="EMBL" id="MDO3682179.1"/>
    </source>
</evidence>
<keyword evidence="5" id="KW-1185">Reference proteome</keyword>
<dbReference type="PIRSF" id="PIRSF000398">
    <property type="entry name" value="M_m6A_EcoRV"/>
    <property type="match status" value="1"/>
</dbReference>
<dbReference type="GO" id="GO:0008168">
    <property type="term" value="F:methyltransferase activity"/>
    <property type="evidence" value="ECO:0007669"/>
    <property type="project" value="UniProtKB-KW"/>
</dbReference>
<reference evidence="4" key="1">
    <citation type="submission" date="2023-07" db="EMBL/GenBank/DDBJ databases">
        <authorList>
            <person name="Aktuganov G."/>
            <person name="Boyko T."/>
            <person name="Delegan Y."/>
            <person name="Galimzianova N."/>
            <person name="Gilvanova E."/>
            <person name="Korobov V."/>
            <person name="Kuzmina L."/>
            <person name="Melentiev A."/>
            <person name="Milman P."/>
            <person name="Ryabova A."/>
            <person name="Stupak E."/>
            <person name="Yasakov T."/>
            <person name="Zharikova N."/>
            <person name="Zhurenko E."/>
        </authorList>
    </citation>
    <scope>NUCLEOTIDE SEQUENCE</scope>
    <source>
        <strain evidence="4">IB-739</strain>
    </source>
</reference>
<dbReference type="Pfam" id="PF02086">
    <property type="entry name" value="MethyltransfD12"/>
    <property type="match status" value="1"/>
</dbReference>